<dbReference type="SUPFAM" id="SSF56349">
    <property type="entry name" value="DNA breaking-rejoining enzymes"/>
    <property type="match status" value="1"/>
</dbReference>
<name>A0ABQ1JIK1_9GAMM</name>
<reference evidence="7" key="1">
    <citation type="journal article" date="2019" name="Int. J. Syst. Evol. Microbiol.">
        <title>The Global Catalogue of Microorganisms (GCM) 10K type strain sequencing project: providing services to taxonomists for standard genome sequencing and annotation.</title>
        <authorList>
            <consortium name="The Broad Institute Genomics Platform"/>
            <consortium name="The Broad Institute Genome Sequencing Center for Infectious Disease"/>
            <person name="Wu L."/>
            <person name="Ma J."/>
        </authorList>
    </citation>
    <scope>NUCLEOTIDE SEQUENCE [LARGE SCALE GENOMIC DNA]</scope>
    <source>
        <strain evidence="7">CGMCC 1.15339</strain>
    </source>
</reference>
<dbReference type="InterPro" id="IPR011010">
    <property type="entry name" value="DNA_brk_join_enz"/>
</dbReference>
<accession>A0ABQ1JIK1</accession>
<dbReference type="EMBL" id="BMII01000026">
    <property type="protein sequence ID" value="GGB67194.1"/>
    <property type="molecule type" value="Genomic_DNA"/>
</dbReference>
<keyword evidence="7" id="KW-1185">Reference proteome</keyword>
<keyword evidence="3" id="KW-0238">DNA-binding</keyword>
<evidence type="ECO:0000256" key="3">
    <source>
        <dbReference type="ARBA" id="ARBA00023125"/>
    </source>
</evidence>
<comment type="similarity">
    <text evidence="1">Belongs to the 'phage' integrase family.</text>
</comment>
<dbReference type="Proteomes" id="UP000617555">
    <property type="component" value="Unassembled WGS sequence"/>
</dbReference>
<organism evidence="6 7">
    <name type="scientific">Shewanella inventionis</name>
    <dbReference type="NCBI Taxonomy" id="1738770"/>
    <lineage>
        <taxon>Bacteria</taxon>
        <taxon>Pseudomonadati</taxon>
        <taxon>Pseudomonadota</taxon>
        <taxon>Gammaproteobacteria</taxon>
        <taxon>Alteromonadales</taxon>
        <taxon>Shewanellaceae</taxon>
        <taxon>Shewanella</taxon>
    </lineage>
</organism>
<evidence type="ECO:0000313" key="7">
    <source>
        <dbReference type="Proteomes" id="UP000617555"/>
    </source>
</evidence>
<proteinExistence type="inferred from homology"/>
<dbReference type="PANTHER" id="PTHR30349">
    <property type="entry name" value="PHAGE INTEGRASE-RELATED"/>
    <property type="match status" value="1"/>
</dbReference>
<keyword evidence="2" id="KW-0229">DNA integration</keyword>
<dbReference type="InterPro" id="IPR002104">
    <property type="entry name" value="Integrase_catalytic"/>
</dbReference>
<protein>
    <submittedName>
        <fullName evidence="6">Integrase</fullName>
    </submittedName>
</protein>
<evidence type="ECO:0000259" key="5">
    <source>
        <dbReference type="PROSITE" id="PS51898"/>
    </source>
</evidence>
<sequence length="473" mass="54995">MNCKKKKLHTPLKDLVVLKSRSLGRTTTKDASNLPHIVFPDNTPCMIANLYMLEMLERKGKGNRLLSRRGRNGGTIGDYAGKVAQLIRFCYFRNIPFQHLSDGLFSEFISDLRKERDPRNPKHKKKNEESISSTGRVCLDFLDYIGKFYGEDNFVGKEGVIRAEQKINTHPSKKVPTTYWDHHSFIYAGKKVTRKPVSQKNIDKIYDAIYEMDSSNFVAQRRDIQINTLINTGARRGEIADITVQDIQTAAAMDEPMLRLLTLKNDTGERVIPVSRMFINDLLKFIRISREKIIKKTIGKNKDHGWLFISEKDGQKLSPETLSTEMYNIRTFAKIAEQVCNHMFRHAFCTNLFVLLIERHKFENEDKFRQQLMGQETFKAEVIQYTGHKLTESLDTYIKQAFARMSGYQKTISSAEIIRAIQRFDDRNNILIKRLEKELICVTEYRKELNILRKGRDEDITLAKNKMEEDQFT</sequence>
<dbReference type="RefSeq" id="WP_188740145.1">
    <property type="nucleotide sequence ID" value="NZ_BMII01000026.1"/>
</dbReference>
<dbReference type="CDD" id="cd00397">
    <property type="entry name" value="DNA_BRE_C"/>
    <property type="match status" value="1"/>
</dbReference>
<feature type="domain" description="Tyr recombinase" evidence="5">
    <location>
        <begin position="192"/>
        <end position="399"/>
    </location>
</feature>
<evidence type="ECO:0000256" key="4">
    <source>
        <dbReference type="ARBA" id="ARBA00023172"/>
    </source>
</evidence>
<gene>
    <name evidence="6" type="ORF">GCM10011607_29770</name>
</gene>
<dbReference type="Pfam" id="PF00589">
    <property type="entry name" value="Phage_integrase"/>
    <property type="match status" value="1"/>
</dbReference>
<dbReference type="PROSITE" id="PS51898">
    <property type="entry name" value="TYR_RECOMBINASE"/>
    <property type="match status" value="1"/>
</dbReference>
<evidence type="ECO:0000313" key="6">
    <source>
        <dbReference type="EMBL" id="GGB67194.1"/>
    </source>
</evidence>
<dbReference type="PANTHER" id="PTHR30349:SF41">
    <property type="entry name" value="INTEGRASE_RECOMBINASE PROTEIN MJ0367-RELATED"/>
    <property type="match status" value="1"/>
</dbReference>
<dbReference type="InterPro" id="IPR050090">
    <property type="entry name" value="Tyrosine_recombinase_XerCD"/>
</dbReference>
<dbReference type="InterPro" id="IPR013762">
    <property type="entry name" value="Integrase-like_cat_sf"/>
</dbReference>
<evidence type="ECO:0000256" key="2">
    <source>
        <dbReference type="ARBA" id="ARBA00022908"/>
    </source>
</evidence>
<evidence type="ECO:0000256" key="1">
    <source>
        <dbReference type="ARBA" id="ARBA00008857"/>
    </source>
</evidence>
<dbReference type="Gene3D" id="1.10.443.10">
    <property type="entry name" value="Intergrase catalytic core"/>
    <property type="match status" value="1"/>
</dbReference>
<keyword evidence="4" id="KW-0233">DNA recombination</keyword>
<comment type="caution">
    <text evidence="6">The sequence shown here is derived from an EMBL/GenBank/DDBJ whole genome shotgun (WGS) entry which is preliminary data.</text>
</comment>